<evidence type="ECO:0000313" key="8">
    <source>
        <dbReference type="EMBL" id="SCL58651.1"/>
    </source>
</evidence>
<dbReference type="InterPro" id="IPR036259">
    <property type="entry name" value="MFS_trans_sf"/>
</dbReference>
<dbReference type="PANTHER" id="PTHR23515">
    <property type="entry name" value="HIGH-AFFINITY NITRATE TRANSPORTER 2.3"/>
    <property type="match status" value="1"/>
</dbReference>
<feature type="transmembrane region" description="Helical" evidence="7">
    <location>
        <begin position="225"/>
        <end position="249"/>
    </location>
</feature>
<dbReference type="GO" id="GO:0015112">
    <property type="term" value="F:nitrate transmembrane transporter activity"/>
    <property type="evidence" value="ECO:0007669"/>
    <property type="project" value="InterPro"/>
</dbReference>
<accession>A0A1C6UXA5</accession>
<feature type="transmembrane region" description="Helical" evidence="7">
    <location>
        <begin position="336"/>
        <end position="355"/>
    </location>
</feature>
<feature type="transmembrane region" description="Helical" evidence="7">
    <location>
        <begin position="399"/>
        <end position="422"/>
    </location>
</feature>
<sequence length="457" mass="49514">MTTALRPPEAGTGGLPVKEPPTRKGREWLADWNPEDDTWDQRLAWRTLTITTYNLTLAFITWFLVSAIAPRLNNIGFGLSTSELYWLTAMPGLAGGLLRLIWMFLPPVLGTRKLVSISTLLLVLPLAGWGWAVQDATTPYVVLLALAFLCGIGGGVFSGFMPSTSYFFPKRKQGVALGIQAGVGNFGVSVVQFLVPWVIGFALLGTASIGPEKVVKPARGLGESIWLHNAGLVFIPWVVAGAVLAWFYLKSVPVQANLRQQLDIFREKHTWIMTALYMMTFGAFSGFAAQFGLLIKNLYGTFPDAPDPLKWAFLGPLVGSAARVAWGPLCDRFGGAIWTVVSGVGMTASTVFTVFWLTPSSLGEFKFFVAGMLGVFFFAGIGNASTFKQMPMIFERRQAGGVIGWTAAIAAFGPFLFGIGLASISATAFYLGWAVFFAACVGLAWHFYARKGAERPS</sequence>
<dbReference type="EMBL" id="FMHY01000002">
    <property type="protein sequence ID" value="SCL58651.1"/>
    <property type="molecule type" value="Genomic_DNA"/>
</dbReference>
<feature type="transmembrane region" description="Helical" evidence="7">
    <location>
        <begin position="311"/>
        <end position="329"/>
    </location>
</feature>
<feature type="transmembrane region" description="Helical" evidence="7">
    <location>
        <begin position="84"/>
        <end position="102"/>
    </location>
</feature>
<feature type="transmembrane region" description="Helical" evidence="7">
    <location>
        <begin position="182"/>
        <end position="205"/>
    </location>
</feature>
<dbReference type="InterPro" id="IPR044772">
    <property type="entry name" value="NO3_transporter"/>
</dbReference>
<evidence type="ECO:0000256" key="3">
    <source>
        <dbReference type="ARBA" id="ARBA00022692"/>
    </source>
</evidence>
<dbReference type="RefSeq" id="WP_141721338.1">
    <property type="nucleotide sequence ID" value="NZ_FMHY01000002.1"/>
</dbReference>
<comment type="similarity">
    <text evidence="2">Belongs to the major facilitator superfamily. Nitrate/nitrite porter (TC 2.A.1.8) family.</text>
</comment>
<feature type="transmembrane region" description="Helical" evidence="7">
    <location>
        <begin position="140"/>
        <end position="161"/>
    </location>
</feature>
<comment type="subcellular location">
    <subcellularLocation>
        <location evidence="1">Membrane</location>
        <topology evidence="1">Multi-pass membrane protein</topology>
    </subcellularLocation>
</comment>
<dbReference type="CDD" id="cd17341">
    <property type="entry name" value="MFS_NRT2_like"/>
    <property type="match status" value="1"/>
</dbReference>
<dbReference type="GO" id="GO:0016020">
    <property type="term" value="C:membrane"/>
    <property type="evidence" value="ECO:0007669"/>
    <property type="project" value="UniProtKB-SubCell"/>
</dbReference>
<organism evidence="8 9">
    <name type="scientific">Micromonospora eburnea</name>
    <dbReference type="NCBI Taxonomy" id="227316"/>
    <lineage>
        <taxon>Bacteria</taxon>
        <taxon>Bacillati</taxon>
        <taxon>Actinomycetota</taxon>
        <taxon>Actinomycetes</taxon>
        <taxon>Micromonosporales</taxon>
        <taxon>Micromonosporaceae</taxon>
        <taxon>Micromonospora</taxon>
    </lineage>
</organism>
<feature type="transmembrane region" description="Helical" evidence="7">
    <location>
        <begin position="428"/>
        <end position="448"/>
    </location>
</feature>
<keyword evidence="9" id="KW-1185">Reference proteome</keyword>
<feature type="transmembrane region" description="Helical" evidence="7">
    <location>
        <begin position="114"/>
        <end position="134"/>
    </location>
</feature>
<protein>
    <submittedName>
        <fullName evidence="8">MFS transporter, NNP family, nitrate/nitrite transporter</fullName>
    </submittedName>
</protein>
<dbReference type="OrthoDB" id="9771451at2"/>
<dbReference type="Gene3D" id="1.20.1250.20">
    <property type="entry name" value="MFS general substrate transporter like domains"/>
    <property type="match status" value="1"/>
</dbReference>
<dbReference type="AlphaFoldDB" id="A0A1C6UXA5"/>
<gene>
    <name evidence="8" type="ORF">GA0070604_3882</name>
</gene>
<reference evidence="9" key="1">
    <citation type="submission" date="2016-06" db="EMBL/GenBank/DDBJ databases">
        <authorList>
            <person name="Varghese N."/>
            <person name="Submissions Spin"/>
        </authorList>
    </citation>
    <scope>NUCLEOTIDE SEQUENCE [LARGE SCALE GENOMIC DNA]</scope>
    <source>
        <strain evidence="9">DSM 44814</strain>
    </source>
</reference>
<keyword evidence="3 7" id="KW-0812">Transmembrane</keyword>
<keyword evidence="4 7" id="KW-1133">Transmembrane helix</keyword>
<dbReference type="SUPFAM" id="SSF103473">
    <property type="entry name" value="MFS general substrate transporter"/>
    <property type="match status" value="1"/>
</dbReference>
<feature type="region of interest" description="Disordered" evidence="6">
    <location>
        <begin position="1"/>
        <end position="23"/>
    </location>
</feature>
<feature type="transmembrane region" description="Helical" evidence="7">
    <location>
        <begin position="270"/>
        <end position="291"/>
    </location>
</feature>
<feature type="transmembrane region" description="Helical" evidence="7">
    <location>
        <begin position="367"/>
        <end position="387"/>
    </location>
</feature>
<evidence type="ECO:0000256" key="2">
    <source>
        <dbReference type="ARBA" id="ARBA00008432"/>
    </source>
</evidence>
<proteinExistence type="inferred from homology"/>
<dbReference type="Pfam" id="PF07690">
    <property type="entry name" value="MFS_1"/>
    <property type="match status" value="1"/>
</dbReference>
<dbReference type="InterPro" id="IPR011701">
    <property type="entry name" value="MFS"/>
</dbReference>
<dbReference type="STRING" id="227316.GA0070604_3882"/>
<evidence type="ECO:0000313" key="9">
    <source>
        <dbReference type="Proteomes" id="UP000199696"/>
    </source>
</evidence>
<evidence type="ECO:0000256" key="1">
    <source>
        <dbReference type="ARBA" id="ARBA00004141"/>
    </source>
</evidence>
<evidence type="ECO:0000256" key="4">
    <source>
        <dbReference type="ARBA" id="ARBA00022989"/>
    </source>
</evidence>
<evidence type="ECO:0000256" key="5">
    <source>
        <dbReference type="ARBA" id="ARBA00023136"/>
    </source>
</evidence>
<evidence type="ECO:0000256" key="7">
    <source>
        <dbReference type="SAM" id="Phobius"/>
    </source>
</evidence>
<dbReference type="Proteomes" id="UP000199696">
    <property type="component" value="Unassembled WGS sequence"/>
</dbReference>
<feature type="transmembrane region" description="Helical" evidence="7">
    <location>
        <begin position="52"/>
        <end position="72"/>
    </location>
</feature>
<name>A0A1C6UXA5_9ACTN</name>
<evidence type="ECO:0000256" key="6">
    <source>
        <dbReference type="SAM" id="MobiDB-lite"/>
    </source>
</evidence>
<keyword evidence="5 7" id="KW-0472">Membrane</keyword>